<keyword evidence="2" id="KW-1185">Reference proteome</keyword>
<evidence type="ECO:0000313" key="1">
    <source>
        <dbReference type="EMBL" id="GBP51095.1"/>
    </source>
</evidence>
<gene>
    <name evidence="1" type="ORF">EVAR_31819_1</name>
</gene>
<protein>
    <submittedName>
        <fullName evidence="1">Uncharacterized protein</fullName>
    </submittedName>
</protein>
<name>A0A4C1WLU1_EUMVA</name>
<dbReference type="OrthoDB" id="7468774at2759"/>
<proteinExistence type="predicted"/>
<reference evidence="1 2" key="1">
    <citation type="journal article" date="2019" name="Commun. Biol.">
        <title>The bagworm genome reveals a unique fibroin gene that provides high tensile strength.</title>
        <authorList>
            <person name="Kono N."/>
            <person name="Nakamura H."/>
            <person name="Ohtoshi R."/>
            <person name="Tomita M."/>
            <person name="Numata K."/>
            <person name="Arakawa K."/>
        </authorList>
    </citation>
    <scope>NUCLEOTIDE SEQUENCE [LARGE SCALE GENOMIC DNA]</scope>
</reference>
<accession>A0A4C1WLU1</accession>
<dbReference type="Proteomes" id="UP000299102">
    <property type="component" value="Unassembled WGS sequence"/>
</dbReference>
<organism evidence="1 2">
    <name type="scientific">Eumeta variegata</name>
    <name type="common">Bagworm moth</name>
    <name type="synonym">Eumeta japonica</name>
    <dbReference type="NCBI Taxonomy" id="151549"/>
    <lineage>
        <taxon>Eukaryota</taxon>
        <taxon>Metazoa</taxon>
        <taxon>Ecdysozoa</taxon>
        <taxon>Arthropoda</taxon>
        <taxon>Hexapoda</taxon>
        <taxon>Insecta</taxon>
        <taxon>Pterygota</taxon>
        <taxon>Neoptera</taxon>
        <taxon>Endopterygota</taxon>
        <taxon>Lepidoptera</taxon>
        <taxon>Glossata</taxon>
        <taxon>Ditrysia</taxon>
        <taxon>Tineoidea</taxon>
        <taxon>Psychidae</taxon>
        <taxon>Oiketicinae</taxon>
        <taxon>Eumeta</taxon>
    </lineage>
</organism>
<comment type="caution">
    <text evidence="1">The sequence shown here is derived from an EMBL/GenBank/DDBJ whole genome shotgun (WGS) entry which is preliminary data.</text>
</comment>
<sequence length="76" mass="8701">MQVDISNNSLFRDHLESKVKLAPKMLESDVIRTSSRRHLWADTPQHQLWALDRIQRRASQIVGDPVVAGQLDQLAL</sequence>
<evidence type="ECO:0000313" key="2">
    <source>
        <dbReference type="Proteomes" id="UP000299102"/>
    </source>
</evidence>
<dbReference type="EMBL" id="BGZK01000574">
    <property type="protein sequence ID" value="GBP51095.1"/>
    <property type="molecule type" value="Genomic_DNA"/>
</dbReference>
<dbReference type="AlphaFoldDB" id="A0A4C1WLU1"/>